<reference evidence="1 2" key="1">
    <citation type="submission" date="2017-04" db="EMBL/GenBank/DDBJ databases">
        <title>The whole genome sequencing and assembly of Halobacillus mangrovi strain.</title>
        <authorList>
            <person name="Lee S.-J."/>
            <person name="Park M.-K."/>
            <person name="Kim J.-Y."/>
            <person name="Lee Y.-J."/>
            <person name="Yi H."/>
            <person name="Bahn Y.-S."/>
            <person name="Kim J.F."/>
            <person name="Lee D.-W."/>
        </authorList>
    </citation>
    <scope>NUCLEOTIDE SEQUENCE [LARGE SCALE GENOMIC DNA]</scope>
    <source>
        <strain evidence="1 2">KTB 131</strain>
    </source>
</reference>
<dbReference type="Proteomes" id="UP000192527">
    <property type="component" value="Chromosome"/>
</dbReference>
<keyword evidence="2" id="KW-1185">Reference proteome</keyword>
<dbReference type="RefSeq" id="WP_085030059.1">
    <property type="nucleotide sequence ID" value="NZ_CP020772.1"/>
</dbReference>
<dbReference type="Pfam" id="PF14071">
    <property type="entry name" value="YlbD_coat"/>
    <property type="match status" value="1"/>
</dbReference>
<organism evidence="1 2">
    <name type="scientific">Halobacillus mangrovi</name>
    <dbReference type="NCBI Taxonomy" id="402384"/>
    <lineage>
        <taxon>Bacteria</taxon>
        <taxon>Bacillati</taxon>
        <taxon>Bacillota</taxon>
        <taxon>Bacilli</taxon>
        <taxon>Bacillales</taxon>
        <taxon>Bacillaceae</taxon>
        <taxon>Halobacillus</taxon>
    </lineage>
</organism>
<dbReference type="EMBL" id="CP020772">
    <property type="protein sequence ID" value="ARI77596.1"/>
    <property type="molecule type" value="Genomic_DNA"/>
</dbReference>
<dbReference type="KEGG" id="hmn:HM131_12405"/>
<dbReference type="InterPro" id="IPR025953">
    <property type="entry name" value="YlbD_coat"/>
</dbReference>
<sequence length="121" mass="14388">MSNKSLHPSVQRFKDFVDEHPAVKEQLRKNHKLIQTYYEKWMILGEDDSFWSSLPEVKKQTSTNKKDWIKQLGELMQDVDWEEVSRHIGELNGAIGQFQQLISNVKKDTGKTRKEIEYPYY</sequence>
<protein>
    <recommendedName>
        <fullName evidence="3">Cytosolic protein</fullName>
    </recommendedName>
</protein>
<dbReference type="OrthoDB" id="1655540at2"/>
<dbReference type="AlphaFoldDB" id="A0A1W5ZW88"/>
<evidence type="ECO:0000313" key="2">
    <source>
        <dbReference type="Proteomes" id="UP000192527"/>
    </source>
</evidence>
<evidence type="ECO:0008006" key="3">
    <source>
        <dbReference type="Google" id="ProtNLM"/>
    </source>
</evidence>
<name>A0A1W5ZW88_9BACI</name>
<accession>A0A1W5ZW88</accession>
<dbReference type="STRING" id="402384.HM131_12405"/>
<proteinExistence type="predicted"/>
<evidence type="ECO:0000313" key="1">
    <source>
        <dbReference type="EMBL" id="ARI77596.1"/>
    </source>
</evidence>
<gene>
    <name evidence="1" type="ORF">HM131_12405</name>
</gene>